<reference evidence="2 3" key="1">
    <citation type="submission" date="2016-10" db="EMBL/GenBank/DDBJ databases">
        <authorList>
            <person name="Varghese N."/>
            <person name="Submissions S."/>
        </authorList>
    </citation>
    <scope>NUCLEOTIDE SEQUENCE [LARGE SCALE GENOMIC DNA]</scope>
    <source>
        <strain evidence="2 3">LMG 22274</strain>
    </source>
</reference>
<comment type="cofactor">
    <cofactor evidence="1">
        <name>Fe(2+)</name>
        <dbReference type="ChEBI" id="CHEBI:29033"/>
    </cofactor>
</comment>
<dbReference type="Gene3D" id="2.60.120.620">
    <property type="entry name" value="q2cbj1_9rhob like domain"/>
    <property type="match status" value="1"/>
</dbReference>
<dbReference type="GO" id="GO:0005506">
    <property type="term" value="F:iron ion binding"/>
    <property type="evidence" value="ECO:0007669"/>
    <property type="project" value="UniProtKB-ARBA"/>
</dbReference>
<accession>A0AAQ1GHR8</accession>
<comment type="caution">
    <text evidence="2">The sequence shown here is derived from an EMBL/GenBank/DDBJ whole genome shotgun (WGS) entry which is preliminary data.</text>
</comment>
<dbReference type="AlphaFoldDB" id="A0AAQ1GHR8"/>
<evidence type="ECO:0000313" key="3">
    <source>
        <dbReference type="Proteomes" id="UP000183529"/>
    </source>
</evidence>
<organism evidence="2 3">
    <name type="scientific">Paraburkholderia tropica</name>
    <dbReference type="NCBI Taxonomy" id="92647"/>
    <lineage>
        <taxon>Bacteria</taxon>
        <taxon>Pseudomonadati</taxon>
        <taxon>Pseudomonadota</taxon>
        <taxon>Betaproteobacteria</taxon>
        <taxon>Burkholderiales</taxon>
        <taxon>Burkholderiaceae</taxon>
        <taxon>Paraburkholderia</taxon>
    </lineage>
</organism>
<evidence type="ECO:0000256" key="1">
    <source>
        <dbReference type="ARBA" id="ARBA00001954"/>
    </source>
</evidence>
<dbReference type="PANTHER" id="PTHR20883">
    <property type="entry name" value="PHYTANOYL-COA DIOXYGENASE DOMAIN CONTAINING 1"/>
    <property type="match status" value="1"/>
</dbReference>
<sequence length="248" mass="28009">MRVNGYTVIDSGLSAEFIERLKTGIDRIYSTQVSELGGEQALESISDTDIARCAMAYDTDFLTVATTPNLLKLATKLLGPEFVLMQQNGIINRPDRQNYQIKWHRDLSYQHWTSSKIIAFNALLCIDEFTHENGASFVLPATHHIEEFPTDQFVRKHEKQIAAPAGSFIVLDAMLYHRGGLNVSNNIRRAVNHVIGLPFLAQQVSFETAFESTGIAPPTDPSVRKYLGFRWSPATDAKNWRERRLPRS</sequence>
<protein>
    <submittedName>
        <fullName evidence="2">Ectoine hydroxylase-related dioxygenase, phytanoyl-CoA dioxygenase (PhyH) family</fullName>
    </submittedName>
</protein>
<dbReference type="InterPro" id="IPR008775">
    <property type="entry name" value="Phytyl_CoA_dOase-like"/>
</dbReference>
<name>A0AAQ1GHR8_9BURK</name>
<dbReference type="SUPFAM" id="SSF51197">
    <property type="entry name" value="Clavaminate synthase-like"/>
    <property type="match status" value="1"/>
</dbReference>
<dbReference type="PANTHER" id="PTHR20883:SF48">
    <property type="entry name" value="ECTOINE DIOXYGENASE"/>
    <property type="match status" value="1"/>
</dbReference>
<proteinExistence type="predicted"/>
<keyword evidence="2" id="KW-0223">Dioxygenase</keyword>
<evidence type="ECO:0000313" key="2">
    <source>
        <dbReference type="EMBL" id="SEJ93318.1"/>
    </source>
</evidence>
<dbReference type="EMBL" id="FNZM01000011">
    <property type="protein sequence ID" value="SEJ93318.1"/>
    <property type="molecule type" value="Genomic_DNA"/>
</dbReference>
<dbReference type="Proteomes" id="UP000183529">
    <property type="component" value="Unassembled WGS sequence"/>
</dbReference>
<dbReference type="Pfam" id="PF05721">
    <property type="entry name" value="PhyH"/>
    <property type="match status" value="1"/>
</dbReference>
<gene>
    <name evidence="2" type="ORF">SAMN05216550_1112</name>
</gene>
<dbReference type="GO" id="GO:0016706">
    <property type="term" value="F:2-oxoglutarate-dependent dioxygenase activity"/>
    <property type="evidence" value="ECO:0007669"/>
    <property type="project" value="UniProtKB-ARBA"/>
</dbReference>
<keyword evidence="2" id="KW-0560">Oxidoreductase</keyword>